<dbReference type="EMBL" id="JAAROP010000008">
    <property type="protein sequence ID" value="MBC1322998.1"/>
    <property type="molecule type" value="Genomic_DNA"/>
</dbReference>
<dbReference type="GO" id="GO:0016747">
    <property type="term" value="F:acyltransferase activity, transferring groups other than amino-acyl groups"/>
    <property type="evidence" value="ECO:0007669"/>
    <property type="project" value="InterPro"/>
</dbReference>
<dbReference type="Pfam" id="PF13673">
    <property type="entry name" value="Acetyltransf_10"/>
    <property type="match status" value="1"/>
</dbReference>
<sequence length="130" mass="14939">MLRKVDLKCFPLILLPLLSLATFHPMMALKLYTHNNYTLYTTLQNNGLIGLKISKSYCEILHLSVLPPSQQKGIASQMIYQIINLNPSIEFIIAETDLEAVTFYEKFGFQPIKLPAKYPDTTRFLCIYHV</sequence>
<evidence type="ECO:0000259" key="1">
    <source>
        <dbReference type="PROSITE" id="PS51186"/>
    </source>
</evidence>
<evidence type="ECO:0000313" key="3">
    <source>
        <dbReference type="Proteomes" id="UP000522007"/>
    </source>
</evidence>
<comment type="caution">
    <text evidence="2">The sequence shown here is derived from an EMBL/GenBank/DDBJ whole genome shotgun (WGS) entry which is preliminary data.</text>
</comment>
<dbReference type="InterPro" id="IPR016181">
    <property type="entry name" value="Acyl_CoA_acyltransferase"/>
</dbReference>
<organism evidence="2 3">
    <name type="scientific">Listeria welshimeri</name>
    <dbReference type="NCBI Taxonomy" id="1643"/>
    <lineage>
        <taxon>Bacteria</taxon>
        <taxon>Bacillati</taxon>
        <taxon>Bacillota</taxon>
        <taxon>Bacilli</taxon>
        <taxon>Bacillales</taxon>
        <taxon>Listeriaceae</taxon>
        <taxon>Listeria</taxon>
    </lineage>
</organism>
<protein>
    <submittedName>
        <fullName evidence="2">GNAT family N-acetyltransferase</fullName>
    </submittedName>
</protein>
<dbReference type="AlphaFoldDB" id="A0A7X0T5J2"/>
<dbReference type="Proteomes" id="UP000522007">
    <property type="component" value="Unassembled WGS sequence"/>
</dbReference>
<keyword evidence="2" id="KW-0808">Transferase</keyword>
<dbReference type="PROSITE" id="PS51186">
    <property type="entry name" value="GNAT"/>
    <property type="match status" value="1"/>
</dbReference>
<evidence type="ECO:0000313" key="2">
    <source>
        <dbReference type="EMBL" id="MBC1322998.1"/>
    </source>
</evidence>
<gene>
    <name evidence="2" type="ORF">HB853_08585</name>
</gene>
<dbReference type="Gene3D" id="3.40.630.30">
    <property type="match status" value="1"/>
</dbReference>
<name>A0A7X0T5J2_LISWE</name>
<dbReference type="InterPro" id="IPR000182">
    <property type="entry name" value="GNAT_dom"/>
</dbReference>
<reference evidence="2 3" key="1">
    <citation type="submission" date="2020-03" db="EMBL/GenBank/DDBJ databases">
        <title>Soil Listeria distribution.</title>
        <authorList>
            <person name="Liao J."/>
            <person name="Wiedmann M."/>
        </authorList>
    </citation>
    <scope>NUCLEOTIDE SEQUENCE [LARGE SCALE GENOMIC DNA]</scope>
    <source>
        <strain evidence="2 3">FSL L7-1829</strain>
    </source>
</reference>
<proteinExistence type="predicted"/>
<feature type="domain" description="N-acetyltransferase" evidence="1">
    <location>
        <begin position="1"/>
        <end position="130"/>
    </location>
</feature>
<dbReference type="SUPFAM" id="SSF55729">
    <property type="entry name" value="Acyl-CoA N-acyltransferases (Nat)"/>
    <property type="match status" value="1"/>
</dbReference>
<accession>A0A7X0T5J2</accession>